<name>A0A1H6E630_9ACTN</name>
<keyword evidence="7" id="KW-1185">Reference proteome</keyword>
<organism evidence="6 7">
    <name type="scientific">Thermomonospora echinospora</name>
    <dbReference type="NCBI Taxonomy" id="1992"/>
    <lineage>
        <taxon>Bacteria</taxon>
        <taxon>Bacillati</taxon>
        <taxon>Actinomycetota</taxon>
        <taxon>Actinomycetes</taxon>
        <taxon>Streptosporangiales</taxon>
        <taxon>Thermomonosporaceae</taxon>
        <taxon>Thermomonospora</taxon>
    </lineage>
</organism>
<dbReference type="AlphaFoldDB" id="A0A1H6E630"/>
<evidence type="ECO:0000256" key="1">
    <source>
        <dbReference type="ARBA" id="ARBA00023015"/>
    </source>
</evidence>
<dbReference type="GO" id="GO:0003700">
    <property type="term" value="F:DNA-binding transcription factor activity"/>
    <property type="evidence" value="ECO:0007669"/>
    <property type="project" value="TreeGrafter"/>
</dbReference>
<dbReference type="Gene3D" id="1.10.357.10">
    <property type="entry name" value="Tetracycline Repressor, domain 2"/>
    <property type="match status" value="1"/>
</dbReference>
<feature type="domain" description="HTH tetR-type" evidence="5">
    <location>
        <begin position="15"/>
        <end position="75"/>
    </location>
</feature>
<dbReference type="Proteomes" id="UP000236723">
    <property type="component" value="Unassembled WGS sequence"/>
</dbReference>
<evidence type="ECO:0000313" key="6">
    <source>
        <dbReference type="EMBL" id="SEG92721.1"/>
    </source>
</evidence>
<sequence length="204" mass="23093">MKSPVRRTLTERRSDELRLSVAMAAQELFVLDGGTGPTVESICHRAGISPRTFYRHFAVKEDVVVPLFRRAAELIIEALQAAPAAGDVVTALVRAFSWDVFEDARPGEPWRRFLSVIMDSPEYRLRWHAIDDLLTDPIAGFLRSRRLVGDDPFDGVLHAGLVLHSVRLAYQHWIRTDASRDLDKLLEQALTTVMSSWDGSDQRR</sequence>
<dbReference type="SUPFAM" id="SSF46689">
    <property type="entry name" value="Homeodomain-like"/>
    <property type="match status" value="1"/>
</dbReference>
<proteinExistence type="predicted"/>
<accession>A0A1H6E630</accession>
<dbReference type="RefSeq" id="WP_146087667.1">
    <property type="nucleotide sequence ID" value="NZ_FNVO01000035.1"/>
</dbReference>
<evidence type="ECO:0000256" key="2">
    <source>
        <dbReference type="ARBA" id="ARBA00023125"/>
    </source>
</evidence>
<evidence type="ECO:0000256" key="4">
    <source>
        <dbReference type="PROSITE-ProRule" id="PRU00335"/>
    </source>
</evidence>
<dbReference type="GO" id="GO:0000976">
    <property type="term" value="F:transcription cis-regulatory region binding"/>
    <property type="evidence" value="ECO:0007669"/>
    <property type="project" value="TreeGrafter"/>
</dbReference>
<gene>
    <name evidence="6" type="ORF">SAMN04489712_13511</name>
</gene>
<dbReference type="InterPro" id="IPR001647">
    <property type="entry name" value="HTH_TetR"/>
</dbReference>
<evidence type="ECO:0000313" key="7">
    <source>
        <dbReference type="Proteomes" id="UP000236723"/>
    </source>
</evidence>
<dbReference type="OrthoDB" id="4746440at2"/>
<protein>
    <submittedName>
        <fullName evidence="6">DNA-binding transcriptional regulator, AcrR family</fullName>
    </submittedName>
</protein>
<keyword evidence="3" id="KW-0804">Transcription</keyword>
<evidence type="ECO:0000256" key="3">
    <source>
        <dbReference type="ARBA" id="ARBA00023163"/>
    </source>
</evidence>
<dbReference type="PANTHER" id="PTHR30055">
    <property type="entry name" value="HTH-TYPE TRANSCRIPTIONAL REGULATOR RUTR"/>
    <property type="match status" value="1"/>
</dbReference>
<dbReference type="InterPro" id="IPR050109">
    <property type="entry name" value="HTH-type_TetR-like_transc_reg"/>
</dbReference>
<evidence type="ECO:0000259" key="5">
    <source>
        <dbReference type="PROSITE" id="PS50977"/>
    </source>
</evidence>
<dbReference type="EMBL" id="FNVO01000035">
    <property type="protein sequence ID" value="SEG92721.1"/>
    <property type="molecule type" value="Genomic_DNA"/>
</dbReference>
<feature type="DNA-binding region" description="H-T-H motif" evidence="4">
    <location>
        <begin position="38"/>
        <end position="57"/>
    </location>
</feature>
<reference evidence="7" key="1">
    <citation type="submission" date="2016-10" db="EMBL/GenBank/DDBJ databases">
        <authorList>
            <person name="Varghese N."/>
            <person name="Submissions S."/>
        </authorList>
    </citation>
    <scope>NUCLEOTIDE SEQUENCE [LARGE SCALE GENOMIC DNA]</scope>
    <source>
        <strain evidence="7">DSM 43163</strain>
    </source>
</reference>
<dbReference type="InterPro" id="IPR009057">
    <property type="entry name" value="Homeodomain-like_sf"/>
</dbReference>
<keyword evidence="1" id="KW-0805">Transcription regulation</keyword>
<keyword evidence="2 4" id="KW-0238">DNA-binding</keyword>
<dbReference type="PRINTS" id="PR00455">
    <property type="entry name" value="HTHTETR"/>
</dbReference>
<dbReference type="PANTHER" id="PTHR30055:SF238">
    <property type="entry name" value="MYCOFACTOCIN BIOSYNTHESIS TRANSCRIPTIONAL REGULATOR MFTR-RELATED"/>
    <property type="match status" value="1"/>
</dbReference>
<dbReference type="Pfam" id="PF00440">
    <property type="entry name" value="TetR_N"/>
    <property type="match status" value="1"/>
</dbReference>
<dbReference type="PROSITE" id="PS50977">
    <property type="entry name" value="HTH_TETR_2"/>
    <property type="match status" value="1"/>
</dbReference>